<accession>D3L7C7</accession>
<dbReference type="EMBL" id="ACSE01000003">
    <property type="protein sequence ID" value="EFD89239.1"/>
    <property type="molecule type" value="Genomic_DNA"/>
</dbReference>
<dbReference type="Pfam" id="PF21259">
    <property type="entry name" value="Rgg_C"/>
    <property type="match status" value="1"/>
</dbReference>
<sequence>MDKNTVNQAGIVFQKLRKQRHLSTKKLAKGILSVSSVNKFETGKTKLSFFKLGSLLKRMDISLDDYYEQIESETLSDSYNHFLNKIEPIYQGNDLLTLKAIAKEETSKNNEEFINLIKTASLISFIKKIDSNYLVEDMIVKKISQYLMSVEYWNSFELVILKNCLIILTCPMIKVLAKELIYLSAQLNDRNRSDNFLSAITNMVDILYRREDYQSAKELLFCLEKISLNQDQLVIKFKISFMRNLLTLTNQKAKRANRQLIKSLRSIDSNYLASSYESYMDKYMVPDNS</sequence>
<dbReference type="InterPro" id="IPR010057">
    <property type="entry name" value="Transcription_activator_Rgg_C"/>
</dbReference>
<dbReference type="InterPro" id="IPR053163">
    <property type="entry name" value="HTH-type_regulator_Rgg"/>
</dbReference>
<protein>
    <recommendedName>
        <fullName evidence="1">HTH cro/C1-type domain-containing protein</fullName>
    </recommendedName>
</protein>
<proteinExistence type="predicted"/>
<reference evidence="2 3" key="1">
    <citation type="journal article" date="2010" name="Appl. Microbiol. Biotechnol.">
        <title>Genotypic diversity in Oenococcus oeni by high-density microarray comparative genome hybridization and whole genome sequencing.</title>
        <authorList>
            <person name="Borneman A.R."/>
            <person name="Bartowsky E.J."/>
            <person name="McCarthy J."/>
            <person name="Chambers P.J."/>
        </authorList>
    </citation>
    <scope>NUCLEOTIDE SEQUENCE [LARGE SCALE GENOMIC DNA]</scope>
    <source>
        <strain evidence="2 3">AWRIB429</strain>
    </source>
</reference>
<dbReference type="InterPro" id="IPR010982">
    <property type="entry name" value="Lambda_DNA-bd_dom_sf"/>
</dbReference>
<dbReference type="NCBIfam" id="TIGR01716">
    <property type="entry name" value="RGG_Cterm"/>
    <property type="match status" value="1"/>
</dbReference>
<dbReference type="Gene3D" id="1.25.40.10">
    <property type="entry name" value="Tetratricopeptide repeat domain"/>
    <property type="match status" value="1"/>
</dbReference>
<dbReference type="Pfam" id="PF01381">
    <property type="entry name" value="HTH_3"/>
    <property type="match status" value="1"/>
</dbReference>
<dbReference type="RefSeq" id="WP_002820208.1">
    <property type="nucleotide sequence ID" value="NZ_ACSE01000003.1"/>
</dbReference>
<feature type="domain" description="HTH cro/C1-type" evidence="1">
    <location>
        <begin position="13"/>
        <end position="66"/>
    </location>
</feature>
<dbReference type="SMART" id="SM00530">
    <property type="entry name" value="HTH_XRE"/>
    <property type="match status" value="1"/>
</dbReference>
<organism evidence="2 3">
    <name type="scientific">Oenococcus oeni AWRIB429</name>
    <dbReference type="NCBI Taxonomy" id="655225"/>
    <lineage>
        <taxon>Bacteria</taxon>
        <taxon>Bacillati</taxon>
        <taxon>Bacillota</taxon>
        <taxon>Bacilli</taxon>
        <taxon>Lactobacillales</taxon>
        <taxon>Lactobacillaceae</taxon>
        <taxon>Oenococcus</taxon>
    </lineage>
</organism>
<dbReference type="PROSITE" id="PS50943">
    <property type="entry name" value="HTH_CROC1"/>
    <property type="match status" value="1"/>
</dbReference>
<name>D3L7C7_OENOE</name>
<dbReference type="AlphaFoldDB" id="D3L7C7"/>
<dbReference type="PANTHER" id="PTHR37038">
    <property type="entry name" value="TRANSCRIPTIONAL REGULATOR-RELATED"/>
    <property type="match status" value="1"/>
</dbReference>
<gene>
    <name evidence="2" type="ORF">AWRIB429_0257</name>
</gene>
<evidence type="ECO:0000313" key="3">
    <source>
        <dbReference type="Proteomes" id="UP000003075"/>
    </source>
</evidence>
<dbReference type="InterPro" id="IPR011990">
    <property type="entry name" value="TPR-like_helical_dom_sf"/>
</dbReference>
<dbReference type="GeneID" id="75065102"/>
<dbReference type="OrthoDB" id="2151559at2"/>
<dbReference type="SUPFAM" id="SSF47413">
    <property type="entry name" value="lambda repressor-like DNA-binding domains"/>
    <property type="match status" value="1"/>
</dbReference>
<evidence type="ECO:0000259" key="1">
    <source>
        <dbReference type="PROSITE" id="PS50943"/>
    </source>
</evidence>
<comment type="caution">
    <text evidence="2">The sequence shown here is derived from an EMBL/GenBank/DDBJ whole genome shotgun (WGS) entry which is preliminary data.</text>
</comment>
<evidence type="ECO:0000313" key="2">
    <source>
        <dbReference type="EMBL" id="EFD89239.1"/>
    </source>
</evidence>
<dbReference type="GO" id="GO:0003677">
    <property type="term" value="F:DNA binding"/>
    <property type="evidence" value="ECO:0007669"/>
    <property type="project" value="InterPro"/>
</dbReference>
<dbReference type="InterPro" id="IPR001387">
    <property type="entry name" value="Cro/C1-type_HTH"/>
</dbReference>
<dbReference type="Proteomes" id="UP000003075">
    <property type="component" value="Unassembled WGS sequence"/>
</dbReference>
<dbReference type="CDD" id="cd00093">
    <property type="entry name" value="HTH_XRE"/>
    <property type="match status" value="1"/>
</dbReference>